<dbReference type="EMBL" id="NMRN01000012">
    <property type="protein sequence ID" value="PAS93812.1"/>
    <property type="molecule type" value="Genomic_DNA"/>
</dbReference>
<dbReference type="InterPro" id="IPR043764">
    <property type="entry name" value="DUF5710"/>
</dbReference>
<accession>A0A272EUP2</accession>
<sequence length="108" mass="12045">MRVDLQVPFAEKDEAKRLGARWDPAKRLWYVTNPANLAIFRRWLSDDDAPGAVQPAGSRSGSGKAPRQDRSAGLSVTGAAYLPLECDCLPWEGCSRCQDALEKRGWRR</sequence>
<gene>
    <name evidence="3" type="ORF">BGI27_02990</name>
    <name evidence="4" type="ORF">CGU29_06135</name>
</gene>
<evidence type="ECO:0000313" key="6">
    <source>
        <dbReference type="Proteomes" id="UP000623509"/>
    </source>
</evidence>
<dbReference type="Proteomes" id="UP000623509">
    <property type="component" value="Unassembled WGS sequence"/>
</dbReference>
<keyword evidence="6" id="KW-1185">Reference proteome</keyword>
<dbReference type="AlphaFoldDB" id="A0A272EUP2"/>
<protein>
    <recommendedName>
        <fullName evidence="2">DUF5710 domain-containing protein</fullName>
    </recommendedName>
</protein>
<evidence type="ECO:0000313" key="4">
    <source>
        <dbReference type="EMBL" id="PAS93812.1"/>
    </source>
</evidence>
<dbReference type="EMBL" id="MDUX01000006">
    <property type="protein sequence ID" value="KAF7600361.1"/>
    <property type="molecule type" value="Genomic_DNA"/>
</dbReference>
<dbReference type="OrthoDB" id="7235451at2"/>
<reference evidence="3 6" key="1">
    <citation type="submission" date="2016-08" db="EMBL/GenBank/DDBJ databases">
        <title>Candidatus Dactylopiibacterium carminicum genome sequence.</title>
        <authorList>
            <person name="Ramirez-Puebla S.T."/>
            <person name="Ormeno-Orrillo E."/>
            <person name="Vera-Ponce De Leon A."/>
            <person name="Luis L."/>
            <person name="Sanchez-Flores A."/>
            <person name="Monica R."/>
            <person name="Martinez-Romero E."/>
        </authorList>
    </citation>
    <scope>NUCLEOTIDE SEQUENCE [LARGE SCALE GENOMIC DNA]</scope>
    <source>
        <strain evidence="3">END1</strain>
    </source>
</reference>
<evidence type="ECO:0000256" key="1">
    <source>
        <dbReference type="SAM" id="MobiDB-lite"/>
    </source>
</evidence>
<feature type="region of interest" description="Disordered" evidence="1">
    <location>
        <begin position="50"/>
        <end position="71"/>
    </location>
</feature>
<feature type="domain" description="DUF5710" evidence="2">
    <location>
        <begin position="2"/>
        <end position="44"/>
    </location>
</feature>
<dbReference type="RefSeq" id="WP_095523438.1">
    <property type="nucleotide sequence ID" value="NZ_MDUX01000006.1"/>
</dbReference>
<comment type="caution">
    <text evidence="4">The sequence shown here is derived from an EMBL/GenBank/DDBJ whole genome shotgun (WGS) entry which is preliminary data.</text>
</comment>
<evidence type="ECO:0000313" key="5">
    <source>
        <dbReference type="Proteomes" id="UP000216107"/>
    </source>
</evidence>
<name>A0A272EUP2_9RHOO</name>
<proteinExistence type="predicted"/>
<reference evidence="4 5" key="2">
    <citation type="submission" date="2017-07" db="EMBL/GenBank/DDBJ databases">
        <title>Candidatus Dactylopiibacterium carminicum, a nitrogen-fixing symbiont of the cochineal insect Dactylopius coccus and Dactylopius opuntiae (Hemiptera: Coccoidea: Dactylopiidae).</title>
        <authorList>
            <person name="Vera A."/>
        </authorList>
    </citation>
    <scope>NUCLEOTIDE SEQUENCE [LARGE SCALE GENOMIC DNA]</scope>
    <source>
        <strain evidence="4 5">NFDCM</strain>
    </source>
</reference>
<evidence type="ECO:0000313" key="3">
    <source>
        <dbReference type="EMBL" id="KAF7600361.1"/>
    </source>
</evidence>
<dbReference type="Pfam" id="PF18974">
    <property type="entry name" value="DUF5710"/>
    <property type="match status" value="1"/>
</dbReference>
<evidence type="ECO:0000259" key="2">
    <source>
        <dbReference type="Pfam" id="PF18974"/>
    </source>
</evidence>
<organism evidence="4 5">
    <name type="scientific">Candidatus Dactylopiibacterium carminicum</name>
    <dbReference type="NCBI Taxonomy" id="857335"/>
    <lineage>
        <taxon>Bacteria</taxon>
        <taxon>Pseudomonadati</taxon>
        <taxon>Pseudomonadota</taxon>
        <taxon>Betaproteobacteria</taxon>
        <taxon>Rhodocyclales</taxon>
        <taxon>Rhodocyclaceae</taxon>
        <taxon>Candidatus Dactylopiibacterium</taxon>
    </lineage>
</organism>
<dbReference type="Proteomes" id="UP000216107">
    <property type="component" value="Unassembled WGS sequence"/>
</dbReference>